<evidence type="ECO:0000313" key="2">
    <source>
        <dbReference type="EMBL" id="RVX47347.1"/>
    </source>
</evidence>
<proteinExistence type="predicted"/>
<comment type="caution">
    <text evidence="2">The sequence shown here is derived from an EMBL/GenBank/DDBJ whole genome shotgun (WGS) entry which is preliminary data.</text>
</comment>
<dbReference type="AlphaFoldDB" id="A0A438MNE6"/>
<sequence>MADHWEPIRVYEVGVTAPDCDTTKQQIVAWLEATDPDRIESAGQSYLQAAKLIRDEGGVQDAIMTAANGLSRAWRGEDATKALKALRLLYASAGALADAMHDTGRPMTDYAREVRTTREKVAAPANSAPLLSNDRLFTNGGNYGAYGGSGLGTGQTAPPLITGNGSLPNTPLLPPAAQVDAQARKDLEDLNVKIASLNSQLAEGLAFQMPDITPLEVDLQKQDKLDPGSGSRTSTGTTTYWNGGGTDGGGPGSGAGSGSGGGTGGGDTGNGPESGEDTPQDPDRTDPEQGRDDPSTDPQDPSTPEQPGGPGEQQQPPGQNQGQDGADQQQDVPPVIGADNKDQTQLADAGNPTTTTPPGTTTNPYQTTTPNGTIIPTTQPPASTPNPYASAQPGAATWYGTNGTAPAATPAVLRGGTATPGSGFMTYPPGVGMGAAAGNEGDERTREIYDPEPGVWSVPHEAGPEKIG</sequence>
<feature type="compositionally biased region" description="Low complexity" evidence="1">
    <location>
        <begin position="312"/>
        <end position="334"/>
    </location>
</feature>
<protein>
    <recommendedName>
        <fullName evidence="4">PPE family protein</fullName>
    </recommendedName>
</protein>
<evidence type="ECO:0000256" key="1">
    <source>
        <dbReference type="SAM" id="MobiDB-lite"/>
    </source>
</evidence>
<name>A0A438MNE6_9ACTN</name>
<dbReference type="EMBL" id="SAUN01000001">
    <property type="protein sequence ID" value="RVX47347.1"/>
    <property type="molecule type" value="Genomic_DNA"/>
</dbReference>
<organism evidence="2 3">
    <name type="scientific">Nonomuraea polychroma</name>
    <dbReference type="NCBI Taxonomy" id="46176"/>
    <lineage>
        <taxon>Bacteria</taxon>
        <taxon>Bacillati</taxon>
        <taxon>Actinomycetota</taxon>
        <taxon>Actinomycetes</taxon>
        <taxon>Streptosporangiales</taxon>
        <taxon>Streptosporangiaceae</taxon>
        <taxon>Nonomuraea</taxon>
    </lineage>
</organism>
<feature type="compositionally biased region" description="Low complexity" evidence="1">
    <location>
        <begin position="350"/>
        <end position="377"/>
    </location>
</feature>
<feature type="compositionally biased region" description="Low complexity" evidence="1">
    <location>
        <begin position="228"/>
        <end position="241"/>
    </location>
</feature>
<dbReference type="Proteomes" id="UP000284824">
    <property type="component" value="Unassembled WGS sequence"/>
</dbReference>
<feature type="compositionally biased region" description="Basic and acidic residues" evidence="1">
    <location>
        <begin position="281"/>
        <end position="294"/>
    </location>
</feature>
<keyword evidence="3" id="KW-1185">Reference proteome</keyword>
<feature type="compositionally biased region" description="Gly residues" evidence="1">
    <location>
        <begin position="242"/>
        <end position="269"/>
    </location>
</feature>
<evidence type="ECO:0000313" key="3">
    <source>
        <dbReference type="Proteomes" id="UP000284824"/>
    </source>
</evidence>
<reference evidence="2 3" key="1">
    <citation type="submission" date="2019-01" db="EMBL/GenBank/DDBJ databases">
        <title>Sequencing the genomes of 1000 actinobacteria strains.</title>
        <authorList>
            <person name="Klenk H.-P."/>
        </authorList>
    </citation>
    <scope>NUCLEOTIDE SEQUENCE [LARGE SCALE GENOMIC DNA]</scope>
    <source>
        <strain evidence="2 3">DSM 43925</strain>
    </source>
</reference>
<feature type="region of interest" description="Disordered" evidence="1">
    <location>
        <begin position="222"/>
        <end position="468"/>
    </location>
</feature>
<dbReference type="RefSeq" id="WP_164904150.1">
    <property type="nucleotide sequence ID" value="NZ_SAUN01000001.1"/>
</dbReference>
<evidence type="ECO:0008006" key="4">
    <source>
        <dbReference type="Google" id="ProtNLM"/>
    </source>
</evidence>
<accession>A0A438MNE6</accession>
<gene>
    <name evidence="2" type="ORF">EDD27_10277</name>
</gene>